<organism evidence="1 2">
    <name type="scientific">Mycena maculata</name>
    <dbReference type="NCBI Taxonomy" id="230809"/>
    <lineage>
        <taxon>Eukaryota</taxon>
        <taxon>Fungi</taxon>
        <taxon>Dikarya</taxon>
        <taxon>Basidiomycota</taxon>
        <taxon>Agaricomycotina</taxon>
        <taxon>Agaricomycetes</taxon>
        <taxon>Agaricomycetidae</taxon>
        <taxon>Agaricales</taxon>
        <taxon>Marasmiineae</taxon>
        <taxon>Mycenaceae</taxon>
        <taxon>Mycena</taxon>
    </lineage>
</organism>
<dbReference type="Proteomes" id="UP001215280">
    <property type="component" value="Unassembled WGS sequence"/>
</dbReference>
<name>A0AAD7IDC3_9AGAR</name>
<evidence type="ECO:0000313" key="2">
    <source>
        <dbReference type="Proteomes" id="UP001215280"/>
    </source>
</evidence>
<proteinExistence type="predicted"/>
<reference evidence="1" key="1">
    <citation type="submission" date="2023-03" db="EMBL/GenBank/DDBJ databases">
        <title>Massive genome expansion in bonnet fungi (Mycena s.s.) driven by repeated elements and novel gene families across ecological guilds.</title>
        <authorList>
            <consortium name="Lawrence Berkeley National Laboratory"/>
            <person name="Harder C.B."/>
            <person name="Miyauchi S."/>
            <person name="Viragh M."/>
            <person name="Kuo A."/>
            <person name="Thoen E."/>
            <person name="Andreopoulos B."/>
            <person name="Lu D."/>
            <person name="Skrede I."/>
            <person name="Drula E."/>
            <person name="Henrissat B."/>
            <person name="Morin E."/>
            <person name="Kohler A."/>
            <person name="Barry K."/>
            <person name="LaButti K."/>
            <person name="Morin E."/>
            <person name="Salamov A."/>
            <person name="Lipzen A."/>
            <person name="Mereny Z."/>
            <person name="Hegedus B."/>
            <person name="Baldrian P."/>
            <person name="Stursova M."/>
            <person name="Weitz H."/>
            <person name="Taylor A."/>
            <person name="Grigoriev I.V."/>
            <person name="Nagy L.G."/>
            <person name="Martin F."/>
            <person name="Kauserud H."/>
        </authorList>
    </citation>
    <scope>NUCLEOTIDE SEQUENCE</scope>
    <source>
        <strain evidence="1">CBHHK188m</strain>
    </source>
</reference>
<feature type="non-terminal residue" evidence="1">
    <location>
        <position position="80"/>
    </location>
</feature>
<dbReference type="AlphaFoldDB" id="A0AAD7IDC3"/>
<gene>
    <name evidence="1" type="ORF">DFH07DRAFT_688793</name>
</gene>
<accession>A0AAD7IDC3</accession>
<dbReference type="EMBL" id="JARJLG010000130">
    <property type="protein sequence ID" value="KAJ7739792.1"/>
    <property type="molecule type" value="Genomic_DNA"/>
</dbReference>
<keyword evidence="2" id="KW-1185">Reference proteome</keyword>
<evidence type="ECO:0000313" key="1">
    <source>
        <dbReference type="EMBL" id="KAJ7739792.1"/>
    </source>
</evidence>
<feature type="non-terminal residue" evidence="1">
    <location>
        <position position="1"/>
    </location>
</feature>
<sequence length="80" mass="9895">LRVEWCKVWARMDRWREEVNLLKEEMRRVPISLRHRAGWWIDRREVEEFEGEHAEGVRAYATRQAALMRGLADHFEEMWQ</sequence>
<protein>
    <submittedName>
        <fullName evidence="1">Uncharacterized protein</fullName>
    </submittedName>
</protein>
<comment type="caution">
    <text evidence="1">The sequence shown here is derived from an EMBL/GenBank/DDBJ whole genome shotgun (WGS) entry which is preliminary data.</text>
</comment>